<evidence type="ECO:0000313" key="3">
    <source>
        <dbReference type="EMBL" id="TFZ81413.1"/>
    </source>
</evidence>
<dbReference type="EC" id="2.5.1.18" evidence="3"/>
<feature type="domain" description="GST N-terminal" evidence="1">
    <location>
        <begin position="1"/>
        <end position="82"/>
    </location>
</feature>
<dbReference type="RefSeq" id="WP_135282778.1">
    <property type="nucleotide sequence ID" value="NZ_SRIO01000024.1"/>
</dbReference>
<dbReference type="EMBL" id="SRIO01000024">
    <property type="protein sequence ID" value="TFZ81413.1"/>
    <property type="molecule type" value="Genomic_DNA"/>
</dbReference>
<evidence type="ECO:0000259" key="1">
    <source>
        <dbReference type="PROSITE" id="PS50404"/>
    </source>
</evidence>
<dbReference type="CDD" id="cd03057">
    <property type="entry name" value="GST_N_Beta"/>
    <property type="match status" value="1"/>
</dbReference>
<accession>A0A4Z0F6V3</accession>
<dbReference type="Pfam" id="PF13409">
    <property type="entry name" value="GST_N_2"/>
    <property type="match status" value="1"/>
</dbReference>
<protein>
    <submittedName>
        <fullName evidence="3">Glutathione transferase GstA</fullName>
        <ecNumber evidence="3">2.5.1.18</ecNumber>
    </submittedName>
</protein>
<dbReference type="SFLD" id="SFLDG00358">
    <property type="entry name" value="Main_(cytGST)"/>
    <property type="match status" value="1"/>
</dbReference>
<keyword evidence="4" id="KW-1185">Reference proteome</keyword>
<sequence>MLTLYYYPGACSLAPHIILEEGGFEFELNAVDLYQKTTESGGDFLAINPKGCVPVLAWEDGTVLTEVGAILQYLGDQVPEKGLVPEAGTMDRYRLQETLSYLSSEIHKLFGALYHPEIPDQYKEETKKTILSRLAYLSGQLGDRDYLMGETYTVADAYLFALLGFTTHFGIEIAADSPLLTYMGRVANRRAVVNALRKEGLIE</sequence>
<dbReference type="AlphaFoldDB" id="A0A4Z0F6V3"/>
<dbReference type="InterPro" id="IPR036249">
    <property type="entry name" value="Thioredoxin-like_sf"/>
</dbReference>
<dbReference type="InterPro" id="IPR004045">
    <property type="entry name" value="Glutathione_S-Trfase_N"/>
</dbReference>
<dbReference type="SUPFAM" id="SSF47616">
    <property type="entry name" value="GST C-terminal domain-like"/>
    <property type="match status" value="1"/>
</dbReference>
<dbReference type="OrthoDB" id="9782992at2"/>
<dbReference type="InterPro" id="IPR004046">
    <property type="entry name" value="GST_C"/>
</dbReference>
<dbReference type="PANTHER" id="PTHR44051:SF8">
    <property type="entry name" value="GLUTATHIONE S-TRANSFERASE GSTA"/>
    <property type="match status" value="1"/>
</dbReference>
<dbReference type="NCBIfam" id="NF007831">
    <property type="entry name" value="PRK10542.1"/>
    <property type="match status" value="1"/>
</dbReference>
<dbReference type="Gene3D" id="3.40.30.10">
    <property type="entry name" value="Glutaredoxin"/>
    <property type="match status" value="1"/>
</dbReference>
<gene>
    <name evidence="3" type="primary">gstA</name>
    <name evidence="3" type="ORF">E4680_12615</name>
</gene>
<dbReference type="GO" id="GO:0004364">
    <property type="term" value="F:glutathione transferase activity"/>
    <property type="evidence" value="ECO:0007669"/>
    <property type="project" value="UniProtKB-EC"/>
</dbReference>
<dbReference type="SFLD" id="SFLDG01150">
    <property type="entry name" value="Main.1:_Beta-like"/>
    <property type="match status" value="1"/>
</dbReference>
<dbReference type="Proteomes" id="UP000297890">
    <property type="component" value="Unassembled WGS sequence"/>
</dbReference>
<organism evidence="3 4">
    <name type="scientific">Candidatus Macondimonas diazotrophica</name>
    <dbReference type="NCBI Taxonomy" id="2305248"/>
    <lineage>
        <taxon>Bacteria</taxon>
        <taxon>Pseudomonadati</taxon>
        <taxon>Pseudomonadota</taxon>
        <taxon>Gammaproteobacteria</taxon>
        <taxon>Chromatiales</taxon>
        <taxon>Ectothiorhodospiraceae</taxon>
        <taxon>Candidatus Macondimonas</taxon>
    </lineage>
</organism>
<proteinExistence type="predicted"/>
<keyword evidence="3" id="KW-0808">Transferase</keyword>
<dbReference type="Pfam" id="PF00043">
    <property type="entry name" value="GST_C"/>
    <property type="match status" value="1"/>
</dbReference>
<dbReference type="InterPro" id="IPR040079">
    <property type="entry name" value="Glutathione_S-Trfase"/>
</dbReference>
<dbReference type="InterPro" id="IPR010987">
    <property type="entry name" value="Glutathione-S-Trfase_C-like"/>
</dbReference>
<dbReference type="InterPro" id="IPR036282">
    <property type="entry name" value="Glutathione-S-Trfase_C_sf"/>
</dbReference>
<comment type="caution">
    <text evidence="3">The sequence shown here is derived from an EMBL/GenBank/DDBJ whole genome shotgun (WGS) entry which is preliminary data.</text>
</comment>
<name>A0A4Z0F6V3_9GAMM</name>
<reference evidence="3 4" key="1">
    <citation type="journal article" date="2019" name="ISME J.">
        <title>Candidatus Macondimonas diazotrophica, a novel gammaproteobacterial genus dominating crude-oil-contaminated coastal sediments.</title>
        <authorList>
            <person name="Karthikeyan S."/>
            <person name="Konstantinidis K."/>
        </authorList>
    </citation>
    <scope>NUCLEOTIDE SEQUENCE [LARGE SCALE GENOMIC DNA]</scope>
    <source>
        <strain evidence="3 4">KTK01</strain>
    </source>
</reference>
<dbReference type="PROSITE" id="PS50405">
    <property type="entry name" value="GST_CTER"/>
    <property type="match status" value="1"/>
</dbReference>
<dbReference type="PROSITE" id="PS50404">
    <property type="entry name" value="GST_NTER"/>
    <property type="match status" value="1"/>
</dbReference>
<feature type="domain" description="GST C-terminal" evidence="2">
    <location>
        <begin position="88"/>
        <end position="203"/>
    </location>
</feature>
<evidence type="ECO:0000259" key="2">
    <source>
        <dbReference type="PROSITE" id="PS50405"/>
    </source>
</evidence>
<evidence type="ECO:0000313" key="4">
    <source>
        <dbReference type="Proteomes" id="UP000297890"/>
    </source>
</evidence>
<dbReference type="SFLD" id="SFLDS00019">
    <property type="entry name" value="Glutathione_Transferase_(cytos"/>
    <property type="match status" value="1"/>
</dbReference>
<dbReference type="Gene3D" id="1.20.1050.10">
    <property type="match status" value="1"/>
</dbReference>
<dbReference type="SUPFAM" id="SSF52833">
    <property type="entry name" value="Thioredoxin-like"/>
    <property type="match status" value="1"/>
</dbReference>
<dbReference type="PANTHER" id="PTHR44051">
    <property type="entry name" value="GLUTATHIONE S-TRANSFERASE-RELATED"/>
    <property type="match status" value="1"/>
</dbReference>
<dbReference type="CDD" id="cd03188">
    <property type="entry name" value="GST_C_Beta"/>
    <property type="match status" value="1"/>
</dbReference>